<dbReference type="PANTHER" id="PTHR24320">
    <property type="entry name" value="RETINOL DEHYDROGENASE"/>
    <property type="match status" value="1"/>
</dbReference>
<dbReference type="PANTHER" id="PTHR24320:SF283">
    <property type="entry name" value="RETINOL DEHYDROGENASE 11"/>
    <property type="match status" value="1"/>
</dbReference>
<evidence type="ECO:0000256" key="2">
    <source>
        <dbReference type="ARBA" id="ARBA00023002"/>
    </source>
</evidence>
<dbReference type="Proteomes" id="UP000325902">
    <property type="component" value="Unassembled WGS sequence"/>
</dbReference>
<comment type="similarity">
    <text evidence="1">Belongs to the short-chain dehydrogenases/reductases (SDR) family.</text>
</comment>
<dbReference type="InterPro" id="IPR036291">
    <property type="entry name" value="NAD(P)-bd_dom_sf"/>
</dbReference>
<organism evidence="3 4">
    <name type="scientific">Lasiodiplodia theobromae</name>
    <dbReference type="NCBI Taxonomy" id="45133"/>
    <lineage>
        <taxon>Eukaryota</taxon>
        <taxon>Fungi</taxon>
        <taxon>Dikarya</taxon>
        <taxon>Ascomycota</taxon>
        <taxon>Pezizomycotina</taxon>
        <taxon>Dothideomycetes</taxon>
        <taxon>Dothideomycetes incertae sedis</taxon>
        <taxon>Botryosphaeriales</taxon>
        <taxon>Botryosphaeriaceae</taxon>
        <taxon>Lasiodiplodia</taxon>
    </lineage>
</organism>
<reference evidence="3 4" key="1">
    <citation type="journal article" date="2019" name="Sci. Rep.">
        <title>A multi-omics analysis of the grapevine pathogen Lasiodiplodia theobromae reveals that temperature affects the expression of virulence- and pathogenicity-related genes.</title>
        <authorList>
            <person name="Felix C."/>
            <person name="Meneses R."/>
            <person name="Goncalves M.F.M."/>
            <person name="Tilleman L."/>
            <person name="Duarte A.S."/>
            <person name="Jorrin-Novo J.V."/>
            <person name="Van de Peer Y."/>
            <person name="Deforce D."/>
            <person name="Van Nieuwerburgh F."/>
            <person name="Esteves A.C."/>
            <person name="Alves A."/>
        </authorList>
    </citation>
    <scope>NUCLEOTIDE SEQUENCE [LARGE SCALE GENOMIC DNA]</scope>
    <source>
        <strain evidence="3 4">LA-SOL3</strain>
    </source>
</reference>
<name>A0A5N5DKF4_9PEZI</name>
<dbReference type="GO" id="GO:0016491">
    <property type="term" value="F:oxidoreductase activity"/>
    <property type="evidence" value="ECO:0007669"/>
    <property type="project" value="UniProtKB-KW"/>
</dbReference>
<dbReference type="Gene3D" id="3.40.50.720">
    <property type="entry name" value="NAD(P)-binding Rossmann-like Domain"/>
    <property type="match status" value="1"/>
</dbReference>
<dbReference type="Pfam" id="PF00106">
    <property type="entry name" value="adh_short"/>
    <property type="match status" value="1"/>
</dbReference>
<keyword evidence="4" id="KW-1185">Reference proteome</keyword>
<evidence type="ECO:0000256" key="1">
    <source>
        <dbReference type="ARBA" id="ARBA00006484"/>
    </source>
</evidence>
<protein>
    <submittedName>
        <fullName evidence="3">Retinol dehydrogenase 13</fullName>
    </submittedName>
</protein>
<accession>A0A5N5DKF4</accession>
<dbReference type="AlphaFoldDB" id="A0A5N5DKF4"/>
<comment type="caution">
    <text evidence="3">The sequence shown here is derived from an EMBL/GenBank/DDBJ whole genome shotgun (WGS) entry which is preliminary data.</text>
</comment>
<keyword evidence="2" id="KW-0560">Oxidoreductase</keyword>
<dbReference type="SUPFAM" id="SSF51735">
    <property type="entry name" value="NAD(P)-binding Rossmann-fold domains"/>
    <property type="match status" value="1"/>
</dbReference>
<dbReference type="EMBL" id="VCHE01000012">
    <property type="protein sequence ID" value="KAB2578389.1"/>
    <property type="molecule type" value="Genomic_DNA"/>
</dbReference>
<evidence type="ECO:0000313" key="3">
    <source>
        <dbReference type="EMBL" id="KAB2578389.1"/>
    </source>
</evidence>
<dbReference type="OrthoDB" id="191139at2759"/>
<evidence type="ECO:0000313" key="4">
    <source>
        <dbReference type="Proteomes" id="UP000325902"/>
    </source>
</evidence>
<dbReference type="InterPro" id="IPR002347">
    <property type="entry name" value="SDR_fam"/>
</dbReference>
<sequence>MTSHTHFNERTPATEVAETFSSEIKNRYFVVTGISKDSIGETTAKALASKSPALLILASRTLSNIEAVASEIRATYPNVKIEVIPLDLLSQESVRQAADQIKAVAPQVDVIINNAAMTPSKRITSPEGIEGQFAANHLGGFLLTNLLAEKFPAGAKARIVNVTSEGHRASPIRWSDLNLEKADSELPESERGPDLTDHFPAELLQVVDGYSGFRAYGQTKTANILTAVALNKKFAGKAAAYSAEPGVILTNGSRDFGGKDTTRKAAEMHAVYLKDLDRGASTTLVAALDPALQKYGGNPYFSNCQFGHAAEWATNEEYAEKLWELSEDLVGQKFF</sequence>
<proteinExistence type="inferred from homology"/>
<gene>
    <name evidence="3" type="primary">RDH13_0</name>
    <name evidence="3" type="ORF">DBV05_g2932</name>
</gene>